<name>M5UBG5_9BACT</name>
<comment type="caution">
    <text evidence="1">The sequence shown here is derived from an EMBL/GenBank/DDBJ whole genome shotgun (WGS) entry which is preliminary data.</text>
</comment>
<sequence length="61" mass="7116">MPLLNRIRDPADRYPTTGMNAYWLKFRRPDQAQRRSGKFSPAGYASQSLLHPAYSRNLFDD</sequence>
<dbReference type="Proteomes" id="UP000011885">
    <property type="component" value="Unassembled WGS sequence"/>
</dbReference>
<dbReference type="AlphaFoldDB" id="M5UBG5"/>
<gene>
    <name evidence="1" type="ORF">RSSM_05225</name>
</gene>
<proteinExistence type="predicted"/>
<reference evidence="1 2" key="1">
    <citation type="journal article" date="2013" name="Mar. Genomics">
        <title>Expression of sulfatases in Rhodopirellula baltica and the diversity of sulfatases in the genus Rhodopirellula.</title>
        <authorList>
            <person name="Wegner C.E."/>
            <person name="Richter-Heitmann T."/>
            <person name="Klindworth A."/>
            <person name="Klockow C."/>
            <person name="Richter M."/>
            <person name="Achstetter T."/>
            <person name="Glockner F.O."/>
            <person name="Harder J."/>
        </authorList>
    </citation>
    <scope>NUCLEOTIDE SEQUENCE [LARGE SCALE GENOMIC DNA]</scope>
    <source>
        <strain evidence="1 2">SM41</strain>
    </source>
</reference>
<accession>M5UBG5</accession>
<organism evidence="1 2">
    <name type="scientific">Rhodopirellula sallentina SM41</name>
    <dbReference type="NCBI Taxonomy" id="1263870"/>
    <lineage>
        <taxon>Bacteria</taxon>
        <taxon>Pseudomonadati</taxon>
        <taxon>Planctomycetota</taxon>
        <taxon>Planctomycetia</taxon>
        <taxon>Pirellulales</taxon>
        <taxon>Pirellulaceae</taxon>
        <taxon>Rhodopirellula</taxon>
    </lineage>
</organism>
<protein>
    <submittedName>
        <fullName evidence="1">Uncharacterized protein</fullName>
    </submittedName>
</protein>
<dbReference type="PATRIC" id="fig|1263870.3.peg.5528"/>
<evidence type="ECO:0000313" key="1">
    <source>
        <dbReference type="EMBL" id="EMI53343.1"/>
    </source>
</evidence>
<evidence type="ECO:0000313" key="2">
    <source>
        <dbReference type="Proteomes" id="UP000011885"/>
    </source>
</evidence>
<dbReference type="EMBL" id="ANOH01000362">
    <property type="protein sequence ID" value="EMI53343.1"/>
    <property type="molecule type" value="Genomic_DNA"/>
</dbReference>
<keyword evidence="2" id="KW-1185">Reference proteome</keyword>